<reference evidence="3" key="1">
    <citation type="submission" date="2020-07" db="EMBL/GenBank/DDBJ databases">
        <authorList>
            <person name="Nieuwenhuis M."/>
            <person name="Van De Peppel L.J.J."/>
        </authorList>
    </citation>
    <scope>NUCLEOTIDE SEQUENCE</scope>
    <source>
        <strain evidence="3">AP01</strain>
        <tissue evidence="3">Mycelium</tissue>
    </source>
</reference>
<feature type="compositionally biased region" description="Low complexity" evidence="1">
    <location>
        <begin position="492"/>
        <end position="501"/>
    </location>
</feature>
<evidence type="ECO:0000313" key="4">
    <source>
        <dbReference type="Proteomes" id="UP000775547"/>
    </source>
</evidence>
<dbReference type="Pfam" id="PF17667">
    <property type="entry name" value="Pkinase_fungal"/>
    <property type="match status" value="1"/>
</dbReference>
<feature type="region of interest" description="Disordered" evidence="1">
    <location>
        <begin position="429"/>
        <end position="501"/>
    </location>
</feature>
<keyword evidence="4" id="KW-1185">Reference proteome</keyword>
<dbReference type="PROSITE" id="PS50011">
    <property type="entry name" value="PROTEIN_KINASE_DOM"/>
    <property type="match status" value="1"/>
</dbReference>
<accession>A0A9P7G3J2</accession>
<dbReference type="InterPro" id="IPR040976">
    <property type="entry name" value="Pkinase_fungal"/>
</dbReference>
<evidence type="ECO:0000259" key="2">
    <source>
        <dbReference type="PROSITE" id="PS50011"/>
    </source>
</evidence>
<sequence>VRLATTEEKNLAEKVLLQWAPAKKKERPVVVFTVPVEGGDPREFIGWGSMAYPESLTGRCTRAYPVFELGDPTKLYFLKDTWRAHDLDPESKVLLELKSKGVENIPPFLCGGDLPDATVTDLFVSEPEGEGPASSSDSLPLRRTVDWRCGNNTARVVRRIHHRFVVDFVGKHLDKVMSSKHLMQVCADAYIALRQAYEKCGYIHRDVSGKNILIDEHGRGVLNDWDLAKKESELKSRRRHEKTGTWEFMSCLLLLSLSTRLDKVHTIQDDMESLFYVIFYHCLRYFPHNKALGTIRIINNVFQDRSEDADGSVVGGNNKRSMILNQAHIGDDFTFTAEPLQEWLVLIVSALHQWIEFAKPAQGLSSKRTGAPPAAFKDTSNPPEHLDLRNHQFMDDLFQSALESTDWPLSDDAPIDSFPALNKQASETAHRWAHNASLRTSEKRSSSAMASEPGNRDGPLKKKSKTYGMAPSTHTMNTRRGRGGGGGGDSSMGGSSNSRTT</sequence>
<feature type="non-terminal residue" evidence="3">
    <location>
        <position position="501"/>
    </location>
</feature>
<proteinExistence type="predicted"/>
<dbReference type="InterPro" id="IPR008266">
    <property type="entry name" value="Tyr_kinase_AS"/>
</dbReference>
<evidence type="ECO:0000313" key="3">
    <source>
        <dbReference type="EMBL" id="KAG5640180.1"/>
    </source>
</evidence>
<gene>
    <name evidence="3" type="ORF">DXG03_000699</name>
</gene>
<evidence type="ECO:0000256" key="1">
    <source>
        <dbReference type="SAM" id="MobiDB-lite"/>
    </source>
</evidence>
<dbReference type="EMBL" id="JABCKV010001071">
    <property type="protein sequence ID" value="KAG5640180.1"/>
    <property type="molecule type" value="Genomic_DNA"/>
</dbReference>
<dbReference type="PANTHER" id="PTHR38248">
    <property type="entry name" value="FUNK1 6"/>
    <property type="match status" value="1"/>
</dbReference>
<organism evidence="3 4">
    <name type="scientific">Asterophora parasitica</name>
    <dbReference type="NCBI Taxonomy" id="117018"/>
    <lineage>
        <taxon>Eukaryota</taxon>
        <taxon>Fungi</taxon>
        <taxon>Dikarya</taxon>
        <taxon>Basidiomycota</taxon>
        <taxon>Agaricomycotina</taxon>
        <taxon>Agaricomycetes</taxon>
        <taxon>Agaricomycetidae</taxon>
        <taxon>Agaricales</taxon>
        <taxon>Tricholomatineae</taxon>
        <taxon>Lyophyllaceae</taxon>
        <taxon>Asterophora</taxon>
    </lineage>
</organism>
<reference evidence="3" key="2">
    <citation type="submission" date="2021-10" db="EMBL/GenBank/DDBJ databases">
        <title>Phylogenomics reveals ancestral predisposition of the termite-cultivated fungus Termitomyces towards a domesticated lifestyle.</title>
        <authorList>
            <person name="Auxier B."/>
            <person name="Grum-Grzhimaylo A."/>
            <person name="Cardenas M.E."/>
            <person name="Lodge J.D."/>
            <person name="Laessoe T."/>
            <person name="Pedersen O."/>
            <person name="Smith M.E."/>
            <person name="Kuyper T.W."/>
            <person name="Franco-Molano E.A."/>
            <person name="Baroni T.J."/>
            <person name="Aanen D.K."/>
        </authorList>
    </citation>
    <scope>NUCLEOTIDE SEQUENCE</scope>
    <source>
        <strain evidence="3">AP01</strain>
        <tissue evidence="3">Mycelium</tissue>
    </source>
</reference>
<feature type="domain" description="Protein kinase" evidence="2">
    <location>
        <begin position="1"/>
        <end position="355"/>
    </location>
</feature>
<dbReference type="OrthoDB" id="2747778at2759"/>
<dbReference type="PANTHER" id="PTHR38248:SF2">
    <property type="entry name" value="FUNK1 11"/>
    <property type="match status" value="1"/>
</dbReference>
<dbReference type="InterPro" id="IPR000719">
    <property type="entry name" value="Prot_kinase_dom"/>
</dbReference>
<dbReference type="PROSITE" id="PS00109">
    <property type="entry name" value="PROTEIN_KINASE_TYR"/>
    <property type="match status" value="1"/>
</dbReference>
<protein>
    <recommendedName>
        <fullName evidence="2">Protein kinase domain-containing protein</fullName>
    </recommendedName>
</protein>
<dbReference type="GO" id="GO:0005524">
    <property type="term" value="F:ATP binding"/>
    <property type="evidence" value="ECO:0007669"/>
    <property type="project" value="InterPro"/>
</dbReference>
<dbReference type="Proteomes" id="UP000775547">
    <property type="component" value="Unassembled WGS sequence"/>
</dbReference>
<feature type="region of interest" description="Disordered" evidence="1">
    <location>
        <begin position="362"/>
        <end position="383"/>
    </location>
</feature>
<comment type="caution">
    <text evidence="3">The sequence shown here is derived from an EMBL/GenBank/DDBJ whole genome shotgun (WGS) entry which is preliminary data.</text>
</comment>
<dbReference type="SUPFAM" id="SSF56112">
    <property type="entry name" value="Protein kinase-like (PK-like)"/>
    <property type="match status" value="1"/>
</dbReference>
<name>A0A9P7G3J2_9AGAR</name>
<dbReference type="InterPro" id="IPR011009">
    <property type="entry name" value="Kinase-like_dom_sf"/>
</dbReference>
<dbReference type="GO" id="GO:0004672">
    <property type="term" value="F:protein kinase activity"/>
    <property type="evidence" value="ECO:0007669"/>
    <property type="project" value="InterPro"/>
</dbReference>
<dbReference type="Gene3D" id="1.10.510.10">
    <property type="entry name" value="Transferase(Phosphotransferase) domain 1"/>
    <property type="match status" value="1"/>
</dbReference>
<dbReference type="AlphaFoldDB" id="A0A9P7G3J2"/>